<organism evidence="1 2">
    <name type="scientific">Bacillus phage FADO</name>
    <dbReference type="NCBI Taxonomy" id="2917160"/>
    <lineage>
        <taxon>Viruses</taxon>
        <taxon>Duplodnaviria</taxon>
        <taxon>Heunggongvirae</taxon>
        <taxon>Uroviricota</taxon>
        <taxon>Caudoviricetes</taxon>
        <taxon>Heleneionescovirinae</taxon>
        <taxon>Zhangjivirus</taxon>
        <taxon>Zhangjivirus fado</taxon>
    </lineage>
</organism>
<dbReference type="EMBL" id="OM236516">
    <property type="protein sequence ID" value="UNY48869.1"/>
    <property type="molecule type" value="Genomic_DNA"/>
</dbReference>
<evidence type="ECO:0000313" key="1">
    <source>
        <dbReference type="EMBL" id="UNY48869.1"/>
    </source>
</evidence>
<protein>
    <submittedName>
        <fullName evidence="1">Uncharacterized protein</fullName>
    </submittedName>
</protein>
<name>A0AAE9G8X1_9CAUD</name>
<accession>A0AAE9G8X1</accession>
<gene>
    <name evidence="1" type="ORF">fado_154</name>
</gene>
<keyword evidence="2" id="KW-1185">Reference proteome</keyword>
<reference evidence="1 2" key="1">
    <citation type="submission" date="2022-01" db="EMBL/GenBank/DDBJ databases">
        <authorList>
            <person name="Stokar-Avihail A."/>
        </authorList>
    </citation>
    <scope>NUCLEOTIDE SEQUENCE [LARGE SCALE GENOMIC DNA]</scope>
</reference>
<evidence type="ECO:0000313" key="2">
    <source>
        <dbReference type="Proteomes" id="UP000831021"/>
    </source>
</evidence>
<dbReference type="Proteomes" id="UP000831021">
    <property type="component" value="Segment"/>
</dbReference>
<sequence>MTYLAELYDIFLTKITDYRLLNMTEQEIEDDLYGYFKSARARFYRCRSNLNILDDANGIKFFGYRKDTIHQIRKDKDIKGNIVVLDTLEAIALEYDVSIDIVKTRNSISDDAELANRRTLYITDALHKVTLTSFEIEVLVNLMLVEHIKPQLISSENLKQSLSDKDFKIYSQANQLREIRLLLEKLQKDTNKMIVEYTFFDLDKERM</sequence>
<proteinExistence type="predicted"/>